<proteinExistence type="predicted"/>
<evidence type="ECO:0000313" key="1">
    <source>
        <dbReference type="EMBL" id="KAF4095862.1"/>
    </source>
</evidence>
<dbReference type="Proteomes" id="UP000579812">
    <property type="component" value="Unassembled WGS sequence"/>
</dbReference>
<keyword evidence="2" id="KW-1185">Reference proteome</keyword>
<gene>
    <name evidence="1" type="ORF">G5714_023465</name>
</gene>
<name>A0A7J6BQD4_9TELE</name>
<accession>A0A7J6BQD4</accession>
<sequence length="132" mass="15023">MLCYAIKECGGGHIQFDQRQPGCYSEIIQRVEKVKDEYEEFLKREVFDDAEERISASVVRVEVEEEGNKKGNDGGGFLQFFLVKVDRSSLPELVLPNPLFNQPTTTYLVDCGDLITKTWQPSATAQRQMRTA</sequence>
<evidence type="ECO:0000313" key="2">
    <source>
        <dbReference type="Proteomes" id="UP000579812"/>
    </source>
</evidence>
<reference evidence="1 2" key="1">
    <citation type="submission" date="2020-04" db="EMBL/GenBank/DDBJ databases">
        <title>Chromosome-level genome assembly of a cyprinid fish Onychostoma macrolepis by integration of Nanopore Sequencing, Bionano and Hi-C technology.</title>
        <authorList>
            <person name="Wang D."/>
        </authorList>
    </citation>
    <scope>NUCLEOTIDE SEQUENCE [LARGE SCALE GENOMIC DNA]</scope>
    <source>
        <strain evidence="1">SWU-2019</strain>
        <tissue evidence="1">Muscle</tissue>
    </source>
</reference>
<dbReference type="AlphaFoldDB" id="A0A7J6BQD4"/>
<comment type="caution">
    <text evidence="1">The sequence shown here is derived from an EMBL/GenBank/DDBJ whole genome shotgun (WGS) entry which is preliminary data.</text>
</comment>
<dbReference type="EMBL" id="JAAMOB010000024">
    <property type="protein sequence ID" value="KAF4095862.1"/>
    <property type="molecule type" value="Genomic_DNA"/>
</dbReference>
<organism evidence="1 2">
    <name type="scientific">Onychostoma macrolepis</name>
    <dbReference type="NCBI Taxonomy" id="369639"/>
    <lineage>
        <taxon>Eukaryota</taxon>
        <taxon>Metazoa</taxon>
        <taxon>Chordata</taxon>
        <taxon>Craniata</taxon>
        <taxon>Vertebrata</taxon>
        <taxon>Euteleostomi</taxon>
        <taxon>Actinopterygii</taxon>
        <taxon>Neopterygii</taxon>
        <taxon>Teleostei</taxon>
        <taxon>Ostariophysi</taxon>
        <taxon>Cypriniformes</taxon>
        <taxon>Cyprinidae</taxon>
        <taxon>Acrossocheilinae</taxon>
        <taxon>Onychostoma</taxon>
    </lineage>
</organism>
<protein>
    <submittedName>
        <fullName evidence="1">Uncharacterized protein</fullName>
    </submittedName>
</protein>